<reference evidence="1" key="1">
    <citation type="submission" date="2023-05" db="EMBL/GenBank/DDBJ databases">
        <authorList>
            <consortium name="ELIXIR-Norway"/>
        </authorList>
    </citation>
    <scope>NUCLEOTIDE SEQUENCE</scope>
</reference>
<organism evidence="1 2">
    <name type="scientific">Rangifer tarandus platyrhynchus</name>
    <name type="common">Svalbard reindeer</name>
    <dbReference type="NCBI Taxonomy" id="3082113"/>
    <lineage>
        <taxon>Eukaryota</taxon>
        <taxon>Metazoa</taxon>
        <taxon>Chordata</taxon>
        <taxon>Craniata</taxon>
        <taxon>Vertebrata</taxon>
        <taxon>Euteleostomi</taxon>
        <taxon>Mammalia</taxon>
        <taxon>Eutheria</taxon>
        <taxon>Laurasiatheria</taxon>
        <taxon>Artiodactyla</taxon>
        <taxon>Ruminantia</taxon>
        <taxon>Pecora</taxon>
        <taxon>Cervidae</taxon>
        <taxon>Odocoileinae</taxon>
        <taxon>Rangifer</taxon>
    </lineage>
</organism>
<evidence type="ECO:0000313" key="2">
    <source>
        <dbReference type="Proteomes" id="UP001162501"/>
    </source>
</evidence>
<proteinExistence type="predicted"/>
<sequence length="87" mass="9092">MPRAPGGYRQSQSGAQCVRQAALRSPAERAGDPEPWPARATQASAVVFPVLFLYPRGVGPGVQGPSPSRGAPTTIIKALTGHFVIVK</sequence>
<accession>A0AC60A2P0</accession>
<dbReference type="Proteomes" id="UP001162501">
    <property type="component" value="Chromosome 7"/>
</dbReference>
<name>A0AC60A2P0_RANTA</name>
<reference evidence="1" key="2">
    <citation type="submission" date="2025-03" db="EMBL/GenBank/DDBJ databases">
        <authorList>
            <consortium name="ELIXIR-Norway"/>
            <consortium name="Elixir Norway"/>
        </authorList>
    </citation>
    <scope>NUCLEOTIDE SEQUENCE</scope>
</reference>
<gene>
    <name evidence="1" type="ORF">MRATA1EN22A_LOCUS26179</name>
</gene>
<protein>
    <submittedName>
        <fullName evidence="1">Uncharacterized protein</fullName>
    </submittedName>
</protein>
<evidence type="ECO:0000313" key="1">
    <source>
        <dbReference type="EMBL" id="CAN0550914.1"/>
    </source>
</evidence>
<dbReference type="EMBL" id="OX596091">
    <property type="protein sequence ID" value="CAN0550914.1"/>
    <property type="molecule type" value="Genomic_DNA"/>
</dbReference>